<dbReference type="SUPFAM" id="SSF48498">
    <property type="entry name" value="Tetracyclin repressor-like, C-terminal domain"/>
    <property type="match status" value="1"/>
</dbReference>
<sequence>MRQHIIDVAKSLMTHKGYTAVGLAEVLSTAGVPKGSFYYYFKSKEEFGQALLEEYFSEYLGRVDALMARPGSGAERLLAYFNYWTETQGTELPEGKCLVVKLGAEVCDLSEDMRGVLERGTAKIIQRITACVDMGVADGSVDADGNSRDFAESLYQLWLGASLLVKVNKSTESFDTAMSMTKRLLR</sequence>
<comment type="caution">
    <text evidence="6">The sequence shown here is derived from an EMBL/GenBank/DDBJ whole genome shotgun (WGS) entry which is preliminary data.</text>
</comment>
<dbReference type="InterPro" id="IPR009057">
    <property type="entry name" value="Homeodomain-like_sf"/>
</dbReference>
<evidence type="ECO:0000313" key="7">
    <source>
        <dbReference type="Proteomes" id="UP000578688"/>
    </source>
</evidence>
<dbReference type="PROSITE" id="PS50977">
    <property type="entry name" value="HTH_TETR_2"/>
    <property type="match status" value="1"/>
</dbReference>
<keyword evidence="3" id="KW-0804">Transcription</keyword>
<dbReference type="InterPro" id="IPR011075">
    <property type="entry name" value="TetR_C"/>
</dbReference>
<evidence type="ECO:0000256" key="3">
    <source>
        <dbReference type="ARBA" id="ARBA00023163"/>
    </source>
</evidence>
<dbReference type="PANTHER" id="PTHR47506:SF6">
    <property type="entry name" value="HTH-TYPE TRANSCRIPTIONAL REPRESSOR NEMR"/>
    <property type="match status" value="1"/>
</dbReference>
<evidence type="ECO:0000313" key="6">
    <source>
        <dbReference type="EMBL" id="NYH76654.1"/>
    </source>
</evidence>
<dbReference type="GO" id="GO:0003677">
    <property type="term" value="F:DNA binding"/>
    <property type="evidence" value="ECO:0007669"/>
    <property type="project" value="UniProtKB-UniRule"/>
</dbReference>
<protein>
    <submittedName>
        <fullName evidence="6">TetR/AcrR family transcriptional repressor of nem operon</fullName>
    </submittedName>
</protein>
<dbReference type="Pfam" id="PF00440">
    <property type="entry name" value="TetR_N"/>
    <property type="match status" value="1"/>
</dbReference>
<accession>A0A7Z0BT28</accession>
<dbReference type="Pfam" id="PF16925">
    <property type="entry name" value="TetR_C_13"/>
    <property type="match status" value="1"/>
</dbReference>
<evidence type="ECO:0000256" key="2">
    <source>
        <dbReference type="ARBA" id="ARBA00023125"/>
    </source>
</evidence>
<dbReference type="PANTHER" id="PTHR47506">
    <property type="entry name" value="TRANSCRIPTIONAL REGULATORY PROTEIN"/>
    <property type="match status" value="1"/>
</dbReference>
<dbReference type="AlphaFoldDB" id="A0A7Z0BT28"/>
<evidence type="ECO:0000259" key="5">
    <source>
        <dbReference type="PROSITE" id="PS50977"/>
    </source>
</evidence>
<name>A0A7Z0BT28_9GAMM</name>
<gene>
    <name evidence="6" type="ORF">FHR27_005264</name>
</gene>
<dbReference type="PRINTS" id="PR00455">
    <property type="entry name" value="HTHTETR"/>
</dbReference>
<reference evidence="6 7" key="1">
    <citation type="submission" date="2020-07" db="EMBL/GenBank/DDBJ databases">
        <title>Genomic analyses of the natural microbiome of Caenorhabditis elegans.</title>
        <authorList>
            <person name="Samuel B."/>
        </authorList>
    </citation>
    <scope>NUCLEOTIDE SEQUENCE [LARGE SCALE GENOMIC DNA]</scope>
    <source>
        <strain evidence="6 7">BIGb0408</strain>
    </source>
</reference>
<evidence type="ECO:0000256" key="1">
    <source>
        <dbReference type="ARBA" id="ARBA00023015"/>
    </source>
</evidence>
<dbReference type="InterPro" id="IPR001647">
    <property type="entry name" value="HTH_TetR"/>
</dbReference>
<dbReference type="InterPro" id="IPR036271">
    <property type="entry name" value="Tet_transcr_reg_TetR-rel_C_sf"/>
</dbReference>
<dbReference type="Proteomes" id="UP000578688">
    <property type="component" value="Unassembled WGS sequence"/>
</dbReference>
<dbReference type="SUPFAM" id="SSF46689">
    <property type="entry name" value="Homeodomain-like"/>
    <property type="match status" value="1"/>
</dbReference>
<proteinExistence type="predicted"/>
<dbReference type="EMBL" id="JACBYV010000001">
    <property type="protein sequence ID" value="NYH76654.1"/>
    <property type="molecule type" value="Genomic_DNA"/>
</dbReference>
<keyword evidence="7" id="KW-1185">Reference proteome</keyword>
<organism evidence="6 7">
    <name type="scientific">Phytopseudomonas flavescens</name>
    <dbReference type="NCBI Taxonomy" id="29435"/>
    <lineage>
        <taxon>Bacteria</taxon>
        <taxon>Pseudomonadati</taxon>
        <taxon>Pseudomonadota</taxon>
        <taxon>Gammaproteobacteria</taxon>
        <taxon>Pseudomonadales</taxon>
        <taxon>Pseudomonadaceae</taxon>
        <taxon>Phytopseudomonas</taxon>
    </lineage>
</organism>
<keyword evidence="2 4" id="KW-0238">DNA-binding</keyword>
<evidence type="ECO:0000256" key="4">
    <source>
        <dbReference type="PROSITE-ProRule" id="PRU00335"/>
    </source>
</evidence>
<feature type="domain" description="HTH tetR-type" evidence="5">
    <location>
        <begin position="1"/>
        <end position="59"/>
    </location>
</feature>
<feature type="DNA-binding region" description="H-T-H motif" evidence="4">
    <location>
        <begin position="22"/>
        <end position="41"/>
    </location>
</feature>
<dbReference type="Gene3D" id="1.10.357.10">
    <property type="entry name" value="Tetracycline Repressor, domain 2"/>
    <property type="match status" value="1"/>
</dbReference>
<keyword evidence="1" id="KW-0805">Transcription regulation</keyword>